<feature type="compositionally biased region" description="Basic and acidic residues" evidence="1">
    <location>
        <begin position="40"/>
        <end position="54"/>
    </location>
</feature>
<evidence type="ECO:0000313" key="2">
    <source>
        <dbReference type="EMBL" id="VFQ76991.1"/>
    </source>
</evidence>
<feature type="compositionally biased region" description="Polar residues" evidence="1">
    <location>
        <begin position="1"/>
        <end position="16"/>
    </location>
</feature>
<name>A0A484LKS3_9ASTE</name>
<evidence type="ECO:0000313" key="3">
    <source>
        <dbReference type="Proteomes" id="UP000595140"/>
    </source>
</evidence>
<protein>
    <submittedName>
        <fullName evidence="2">Uncharacterized protein</fullName>
    </submittedName>
</protein>
<feature type="region of interest" description="Disordered" evidence="1">
    <location>
        <begin position="1"/>
        <end position="54"/>
    </location>
</feature>
<organism evidence="2 3">
    <name type="scientific">Cuscuta campestris</name>
    <dbReference type="NCBI Taxonomy" id="132261"/>
    <lineage>
        <taxon>Eukaryota</taxon>
        <taxon>Viridiplantae</taxon>
        <taxon>Streptophyta</taxon>
        <taxon>Embryophyta</taxon>
        <taxon>Tracheophyta</taxon>
        <taxon>Spermatophyta</taxon>
        <taxon>Magnoliopsida</taxon>
        <taxon>eudicotyledons</taxon>
        <taxon>Gunneridae</taxon>
        <taxon>Pentapetalae</taxon>
        <taxon>asterids</taxon>
        <taxon>lamiids</taxon>
        <taxon>Solanales</taxon>
        <taxon>Convolvulaceae</taxon>
        <taxon>Cuscuteae</taxon>
        <taxon>Cuscuta</taxon>
        <taxon>Cuscuta subgen. Grammica</taxon>
        <taxon>Cuscuta sect. Cleistogrammica</taxon>
    </lineage>
</organism>
<sequence length="140" mass="15937">MVSHKTNILPTYGASSSHHHKTGGRARQSNMAGNSLPRSPEAHRSHSRTRLDDNLIRPQKCDLSSKEFWKAIRLARPTVHRSSLEDSVFDAPSGFFAVYLKSIEKIMELGLWNKSNGRRMRLGPSPKMYLIHHPFDPSNY</sequence>
<dbReference type="AlphaFoldDB" id="A0A484LKS3"/>
<dbReference type="Proteomes" id="UP000595140">
    <property type="component" value="Unassembled WGS sequence"/>
</dbReference>
<proteinExistence type="predicted"/>
<keyword evidence="3" id="KW-1185">Reference proteome</keyword>
<dbReference type="EMBL" id="OOIL02001591">
    <property type="protein sequence ID" value="VFQ76991.1"/>
    <property type="molecule type" value="Genomic_DNA"/>
</dbReference>
<evidence type="ECO:0000256" key="1">
    <source>
        <dbReference type="SAM" id="MobiDB-lite"/>
    </source>
</evidence>
<reference evidence="2 3" key="1">
    <citation type="submission" date="2018-04" db="EMBL/GenBank/DDBJ databases">
        <authorList>
            <person name="Vogel A."/>
        </authorList>
    </citation>
    <scope>NUCLEOTIDE SEQUENCE [LARGE SCALE GENOMIC DNA]</scope>
</reference>
<accession>A0A484LKS3</accession>
<gene>
    <name evidence="2" type="ORF">CCAM_LOCUS18767</name>
</gene>
<feature type="compositionally biased region" description="Polar residues" evidence="1">
    <location>
        <begin position="27"/>
        <end position="37"/>
    </location>
</feature>